<keyword evidence="1" id="KW-0472">Membrane</keyword>
<keyword evidence="1" id="KW-1133">Transmembrane helix</keyword>
<protein>
    <recommendedName>
        <fullName evidence="2">DUF4350 domain-containing protein</fullName>
    </recommendedName>
</protein>
<dbReference type="Pfam" id="PF14258">
    <property type="entry name" value="DUF4350"/>
    <property type="match status" value="1"/>
</dbReference>
<gene>
    <name evidence="3" type="ORF">SAMN03080601_00069</name>
</gene>
<accession>A0A1T5A3G5</accession>
<evidence type="ECO:0000313" key="4">
    <source>
        <dbReference type="Proteomes" id="UP000191055"/>
    </source>
</evidence>
<organism evidence="3 4">
    <name type="scientific">Alkalitalea saponilacus</name>
    <dbReference type="NCBI Taxonomy" id="889453"/>
    <lineage>
        <taxon>Bacteria</taxon>
        <taxon>Pseudomonadati</taxon>
        <taxon>Bacteroidota</taxon>
        <taxon>Bacteroidia</taxon>
        <taxon>Marinilabiliales</taxon>
        <taxon>Marinilabiliaceae</taxon>
        <taxon>Alkalitalea</taxon>
    </lineage>
</organism>
<dbReference type="AlphaFoldDB" id="A0A1T5A3G5"/>
<evidence type="ECO:0000313" key="3">
    <source>
        <dbReference type="EMBL" id="SKB29516.1"/>
    </source>
</evidence>
<dbReference type="OrthoDB" id="1111222at2"/>
<evidence type="ECO:0000259" key="2">
    <source>
        <dbReference type="Pfam" id="PF14258"/>
    </source>
</evidence>
<dbReference type="EMBL" id="FUYV01000001">
    <property type="protein sequence ID" value="SKB29516.1"/>
    <property type="molecule type" value="Genomic_DNA"/>
</dbReference>
<evidence type="ECO:0000256" key="1">
    <source>
        <dbReference type="SAM" id="Phobius"/>
    </source>
</evidence>
<dbReference type="InterPro" id="IPR025646">
    <property type="entry name" value="DUF4350"/>
</dbReference>
<feature type="transmembrane region" description="Helical" evidence="1">
    <location>
        <begin position="7"/>
        <end position="29"/>
    </location>
</feature>
<dbReference type="RefSeq" id="WP_079555868.1">
    <property type="nucleotide sequence ID" value="NZ_CP021904.1"/>
</dbReference>
<keyword evidence="4" id="KW-1185">Reference proteome</keyword>
<dbReference type="KEGG" id="asx:CDL62_06840"/>
<proteinExistence type="predicted"/>
<sequence length="400" mass="46399">MNQSGRFQRVISIILIIGVIILVVSAFFAPQPLDWTYSYSNRHAKPLGTRLVYNVINHLFPGQELIVKHSGLNDFLEEATPVNTNFIYINNNYDPNCDEVSRLLEVASAGNHVFIAAESFSECFEDTFNLRVRRAMPPVLSITNDSIGYHFTNKAIQKGYQDYWFRKVITNNYFESYDSTRTTVLGHNNRGRTNFIKIQHGHGAIFINANPIAFTNYHLLSGNKSEYIFKSLSYLPVTTTVWDESHKTGVTSIGSEIDFILAEPALRMAWYLTLMAAFFWLVFHGKRRQRAIPIINATRNITLSFVETISRLYLLKNDHAGIARKRFLYFKEYIRNRYFIQITSDESKIIEEISEKSGVRERSVAALFRMAKNLDRVKNISQEDLQQFNRQLEFFYKNCR</sequence>
<dbReference type="STRING" id="889453.SAMN03080601_00069"/>
<dbReference type="Proteomes" id="UP000191055">
    <property type="component" value="Unassembled WGS sequence"/>
</dbReference>
<keyword evidence="1" id="KW-0812">Transmembrane</keyword>
<feature type="domain" description="DUF4350" evidence="2">
    <location>
        <begin position="64"/>
        <end position="228"/>
    </location>
</feature>
<name>A0A1T5A3G5_9BACT</name>
<reference evidence="4" key="1">
    <citation type="submission" date="2017-02" db="EMBL/GenBank/DDBJ databases">
        <authorList>
            <person name="Varghese N."/>
            <person name="Submissions S."/>
        </authorList>
    </citation>
    <scope>NUCLEOTIDE SEQUENCE [LARGE SCALE GENOMIC DNA]</scope>
    <source>
        <strain evidence="4">DSM 24412</strain>
    </source>
</reference>
<feature type="transmembrane region" description="Helical" evidence="1">
    <location>
        <begin position="265"/>
        <end position="283"/>
    </location>
</feature>